<feature type="domain" description="Transcription regulator PadR N-terminal" evidence="1">
    <location>
        <begin position="14"/>
        <end position="87"/>
    </location>
</feature>
<dbReference type="SUPFAM" id="SSF46785">
    <property type="entry name" value="Winged helix' DNA-binding domain"/>
    <property type="match status" value="1"/>
</dbReference>
<protein>
    <submittedName>
        <fullName evidence="2">PadR family transcriptional regulator</fullName>
    </submittedName>
</protein>
<proteinExistence type="predicted"/>
<name>A0ABW5S075_9BACL</name>
<dbReference type="EMBL" id="JBHUMQ010000013">
    <property type="protein sequence ID" value="MFD2692982.1"/>
    <property type="molecule type" value="Genomic_DNA"/>
</dbReference>
<reference evidence="3" key="1">
    <citation type="journal article" date="2019" name="Int. J. Syst. Evol. Microbiol.">
        <title>The Global Catalogue of Microorganisms (GCM) 10K type strain sequencing project: providing services to taxonomists for standard genome sequencing and annotation.</title>
        <authorList>
            <consortium name="The Broad Institute Genomics Platform"/>
            <consortium name="The Broad Institute Genome Sequencing Center for Infectious Disease"/>
            <person name="Wu L."/>
            <person name="Ma J."/>
        </authorList>
    </citation>
    <scope>NUCLEOTIDE SEQUENCE [LARGE SCALE GENOMIC DNA]</scope>
    <source>
        <strain evidence="3">TISTR 2466</strain>
    </source>
</reference>
<dbReference type="RefSeq" id="WP_253063204.1">
    <property type="nucleotide sequence ID" value="NZ_JAMXWM010000019.1"/>
</dbReference>
<dbReference type="PANTHER" id="PTHR33169:SF25">
    <property type="entry name" value="DNA-BINDING PROTEIN YIZB-RELATED"/>
    <property type="match status" value="1"/>
</dbReference>
<dbReference type="InterPro" id="IPR005149">
    <property type="entry name" value="Tscrpt_reg_PadR_N"/>
</dbReference>
<dbReference type="Proteomes" id="UP001597399">
    <property type="component" value="Unassembled WGS sequence"/>
</dbReference>
<evidence type="ECO:0000313" key="2">
    <source>
        <dbReference type="EMBL" id="MFD2692982.1"/>
    </source>
</evidence>
<dbReference type="InterPro" id="IPR036388">
    <property type="entry name" value="WH-like_DNA-bd_sf"/>
</dbReference>
<comment type="caution">
    <text evidence="2">The sequence shown here is derived from an EMBL/GenBank/DDBJ whole genome shotgun (WGS) entry which is preliminary data.</text>
</comment>
<organism evidence="2 3">
    <name type="scientific">Sporolactobacillus shoreicorticis</name>
    <dbReference type="NCBI Taxonomy" id="1923877"/>
    <lineage>
        <taxon>Bacteria</taxon>
        <taxon>Bacillati</taxon>
        <taxon>Bacillota</taxon>
        <taxon>Bacilli</taxon>
        <taxon>Bacillales</taxon>
        <taxon>Sporolactobacillaceae</taxon>
        <taxon>Sporolactobacillus</taxon>
    </lineage>
</organism>
<dbReference type="PANTHER" id="PTHR33169">
    <property type="entry name" value="PADR-FAMILY TRANSCRIPTIONAL REGULATOR"/>
    <property type="match status" value="1"/>
</dbReference>
<accession>A0ABW5S075</accession>
<evidence type="ECO:0000313" key="3">
    <source>
        <dbReference type="Proteomes" id="UP001597399"/>
    </source>
</evidence>
<sequence length="120" mass="14044">MDKEIMRGSIDILILSLIGKKDTYGYEMVKQLKASSRDLYEMSEGTLYPALKRLERKEWIHSYWGDSDEGGRRKYYTLTDHGKKALNAKLKEWHQVSRLIKVCTEGTAWIKSLRFISARL</sequence>
<dbReference type="InterPro" id="IPR052509">
    <property type="entry name" value="Metal_resp_DNA-bind_regulator"/>
</dbReference>
<dbReference type="InterPro" id="IPR036390">
    <property type="entry name" value="WH_DNA-bd_sf"/>
</dbReference>
<keyword evidence="3" id="KW-1185">Reference proteome</keyword>
<gene>
    <name evidence="2" type="ORF">ACFSUE_04955</name>
</gene>
<dbReference type="Gene3D" id="1.10.10.10">
    <property type="entry name" value="Winged helix-like DNA-binding domain superfamily/Winged helix DNA-binding domain"/>
    <property type="match status" value="1"/>
</dbReference>
<evidence type="ECO:0000259" key="1">
    <source>
        <dbReference type="Pfam" id="PF03551"/>
    </source>
</evidence>
<dbReference type="Pfam" id="PF03551">
    <property type="entry name" value="PadR"/>
    <property type="match status" value="1"/>
</dbReference>